<keyword evidence="1 2" id="KW-0694">RNA-binding</keyword>
<dbReference type="PANTHER" id="PTHR48025">
    <property type="entry name" value="OS02G0815200 PROTEIN"/>
    <property type="match status" value="1"/>
</dbReference>
<evidence type="ECO:0000256" key="1">
    <source>
        <dbReference type="ARBA" id="ARBA00022884"/>
    </source>
</evidence>
<feature type="compositionally biased region" description="Acidic residues" evidence="3">
    <location>
        <begin position="484"/>
        <end position="505"/>
    </location>
</feature>
<dbReference type="InterPro" id="IPR012677">
    <property type="entry name" value="Nucleotide-bd_a/b_plait_sf"/>
</dbReference>
<dbReference type="PROSITE" id="PS50102">
    <property type="entry name" value="RRM"/>
    <property type="match status" value="4"/>
</dbReference>
<dbReference type="CDD" id="cd00590">
    <property type="entry name" value="RRM_SF"/>
    <property type="match status" value="2"/>
</dbReference>
<dbReference type="InterPro" id="IPR050502">
    <property type="entry name" value="Euk_RNA-bind_prot"/>
</dbReference>
<evidence type="ECO:0000256" key="2">
    <source>
        <dbReference type="PROSITE-ProRule" id="PRU00176"/>
    </source>
</evidence>
<evidence type="ECO:0000256" key="3">
    <source>
        <dbReference type="SAM" id="MobiDB-lite"/>
    </source>
</evidence>
<dbReference type="EMBL" id="JAPFFF010000066">
    <property type="protein sequence ID" value="KAK8836417.1"/>
    <property type="molecule type" value="Genomic_DNA"/>
</dbReference>
<gene>
    <name evidence="5" type="ORF">M9Y10_039761</name>
</gene>
<sequence>MSKSVYVADLPFNYDEKGNIVPGIDTNFLRTLFKDYGVVTSPDGVQIMVKEKKKGNSSVFAFIEFESEQQARRAIEDLNYTKIQDIPIRLITNNKKTKEIINSKQGNLCITNLSPAIEVSQIYEVFSQYGEILTCKIPFEIINDPERRVISCGYAYVQFLNPNDANTAMEDLQGSTIFGDPIKIEQFVKLDRPNPETSFTNCYIKNIPSSYTDDDLRALFSEFGEVVSSKVSTDSSGKSQNFGFCSMKTHEQALNAIESINGRIIEGKEIECCRMKKKKERLNELRSLSESWKRENSAKYKGRNLYVRNFDETVVEGDLEAAFGVFGPIENVAVMRDDSGNSKKFGFVCFADRKSAENCLARAQPIVLHGRSCFVAEAVSKEERMKKSLARSGVLYVSERKGHARTQYSKSQQKALNGGFEKSVSRRSDAGSLPQEKRGAQCSRQKSKKPQPPATGWNPKKVRVRRRGVQQAKSSPEEEHEREESSDDNDDVDDDYDDNSDDFKL</sequence>
<dbReference type="Proteomes" id="UP001470230">
    <property type="component" value="Unassembled WGS sequence"/>
</dbReference>
<evidence type="ECO:0000259" key="4">
    <source>
        <dbReference type="PROSITE" id="PS50102"/>
    </source>
</evidence>
<protein>
    <recommendedName>
        <fullName evidence="4">RRM domain-containing protein</fullName>
    </recommendedName>
</protein>
<feature type="region of interest" description="Disordered" evidence="3">
    <location>
        <begin position="400"/>
        <end position="505"/>
    </location>
</feature>
<dbReference type="Pfam" id="PF00076">
    <property type="entry name" value="RRM_1"/>
    <property type="match status" value="4"/>
</dbReference>
<feature type="domain" description="RRM" evidence="4">
    <location>
        <begin position="106"/>
        <end position="189"/>
    </location>
</feature>
<organism evidence="5 6">
    <name type="scientific">Tritrichomonas musculus</name>
    <dbReference type="NCBI Taxonomy" id="1915356"/>
    <lineage>
        <taxon>Eukaryota</taxon>
        <taxon>Metamonada</taxon>
        <taxon>Parabasalia</taxon>
        <taxon>Tritrichomonadida</taxon>
        <taxon>Tritrichomonadidae</taxon>
        <taxon>Tritrichomonas</taxon>
    </lineage>
</organism>
<evidence type="ECO:0000313" key="5">
    <source>
        <dbReference type="EMBL" id="KAK8836417.1"/>
    </source>
</evidence>
<feature type="compositionally biased region" description="Polar residues" evidence="3">
    <location>
        <begin position="406"/>
        <end position="415"/>
    </location>
</feature>
<keyword evidence="6" id="KW-1185">Reference proteome</keyword>
<accession>A0ABR2GSR3</accession>
<evidence type="ECO:0000313" key="6">
    <source>
        <dbReference type="Proteomes" id="UP001470230"/>
    </source>
</evidence>
<reference evidence="5 6" key="1">
    <citation type="submission" date="2024-04" db="EMBL/GenBank/DDBJ databases">
        <title>Tritrichomonas musculus Genome.</title>
        <authorList>
            <person name="Alves-Ferreira E."/>
            <person name="Grigg M."/>
            <person name="Lorenzi H."/>
            <person name="Galac M."/>
        </authorList>
    </citation>
    <scope>NUCLEOTIDE SEQUENCE [LARGE SCALE GENOMIC DNA]</scope>
    <source>
        <strain evidence="5 6">EAF2021</strain>
    </source>
</reference>
<feature type="domain" description="RRM" evidence="4">
    <location>
        <begin position="303"/>
        <end position="392"/>
    </location>
</feature>
<dbReference type="InterPro" id="IPR000504">
    <property type="entry name" value="RRM_dom"/>
</dbReference>
<feature type="domain" description="RRM" evidence="4">
    <location>
        <begin position="200"/>
        <end position="277"/>
    </location>
</feature>
<comment type="caution">
    <text evidence="5">The sequence shown here is derived from an EMBL/GenBank/DDBJ whole genome shotgun (WGS) entry which is preliminary data.</text>
</comment>
<name>A0ABR2GSR3_9EUKA</name>
<feature type="domain" description="RRM" evidence="4">
    <location>
        <begin position="3"/>
        <end position="95"/>
    </location>
</feature>
<feature type="compositionally biased region" description="Basic and acidic residues" evidence="3">
    <location>
        <begin position="423"/>
        <end position="439"/>
    </location>
</feature>
<dbReference type="SUPFAM" id="SSF54928">
    <property type="entry name" value="RNA-binding domain, RBD"/>
    <property type="match status" value="4"/>
</dbReference>
<proteinExistence type="predicted"/>
<dbReference type="SMART" id="SM00360">
    <property type="entry name" value="RRM"/>
    <property type="match status" value="4"/>
</dbReference>
<dbReference type="InterPro" id="IPR035979">
    <property type="entry name" value="RBD_domain_sf"/>
</dbReference>
<dbReference type="PANTHER" id="PTHR48025:SF1">
    <property type="entry name" value="RRM DOMAIN-CONTAINING PROTEIN"/>
    <property type="match status" value="1"/>
</dbReference>
<dbReference type="Gene3D" id="3.30.70.330">
    <property type="match status" value="4"/>
</dbReference>